<dbReference type="PROSITE" id="PS51405">
    <property type="entry name" value="HEME_HALOPEROXIDASE"/>
    <property type="match status" value="1"/>
</dbReference>
<evidence type="ECO:0000256" key="1">
    <source>
        <dbReference type="ARBA" id="ARBA00001970"/>
    </source>
</evidence>
<keyword evidence="4" id="KW-0479">Metal-binding</keyword>
<keyword evidence="3" id="KW-0349">Heme</keyword>
<evidence type="ECO:0000256" key="4">
    <source>
        <dbReference type="ARBA" id="ARBA00022723"/>
    </source>
</evidence>
<dbReference type="Pfam" id="PF01328">
    <property type="entry name" value="Peroxidase_2"/>
    <property type="match status" value="1"/>
</dbReference>
<proteinExistence type="inferred from homology"/>
<evidence type="ECO:0000259" key="9">
    <source>
        <dbReference type="PROSITE" id="PS51405"/>
    </source>
</evidence>
<dbReference type="Gene3D" id="1.10.489.10">
    <property type="entry name" value="Chloroperoxidase-like"/>
    <property type="match status" value="1"/>
</dbReference>
<keyword evidence="5" id="KW-0560">Oxidoreductase</keyword>
<dbReference type="AlphaFoldDB" id="A0A2P8AFL5"/>
<keyword evidence="6" id="KW-0408">Iron</keyword>
<name>A0A2P8AFL5_9PEZI</name>
<evidence type="ECO:0000256" key="5">
    <source>
        <dbReference type="ARBA" id="ARBA00023002"/>
    </source>
</evidence>
<gene>
    <name evidence="10" type="ORF">B9Z65_3574</name>
</gene>
<evidence type="ECO:0000256" key="8">
    <source>
        <dbReference type="SAM" id="SignalP"/>
    </source>
</evidence>
<evidence type="ECO:0000256" key="6">
    <source>
        <dbReference type="ARBA" id="ARBA00023004"/>
    </source>
</evidence>
<dbReference type="GO" id="GO:0004601">
    <property type="term" value="F:peroxidase activity"/>
    <property type="evidence" value="ECO:0007669"/>
    <property type="project" value="UniProtKB-KW"/>
</dbReference>
<protein>
    <submittedName>
        <fullName evidence="10">Protein transport protein SEC13</fullName>
    </submittedName>
</protein>
<dbReference type="SUPFAM" id="SSF47571">
    <property type="entry name" value="Cloroperoxidase"/>
    <property type="match status" value="1"/>
</dbReference>
<keyword evidence="8" id="KW-0732">Signal</keyword>
<evidence type="ECO:0000313" key="10">
    <source>
        <dbReference type="EMBL" id="PSK59250.1"/>
    </source>
</evidence>
<dbReference type="PANTHER" id="PTHR33577:SF7">
    <property type="entry name" value="HEME HALOPEROXIDASE FAMILY PROFILE DOMAIN-CONTAINING PROTEIN"/>
    <property type="match status" value="1"/>
</dbReference>
<dbReference type="OrthoDB" id="407298at2759"/>
<dbReference type="InterPro" id="IPR000028">
    <property type="entry name" value="Chloroperoxidase"/>
</dbReference>
<evidence type="ECO:0000256" key="2">
    <source>
        <dbReference type="ARBA" id="ARBA00022559"/>
    </source>
</evidence>
<keyword evidence="2" id="KW-0575">Peroxidase</keyword>
<feature type="chain" id="PRO_5015194280" evidence="8">
    <location>
        <begin position="19"/>
        <end position="274"/>
    </location>
</feature>
<dbReference type="EMBL" id="NHZQ01000010">
    <property type="protein sequence ID" value="PSK59250.1"/>
    <property type="molecule type" value="Genomic_DNA"/>
</dbReference>
<dbReference type="STRING" id="40998.A0A2P8AFL5"/>
<feature type="signal peptide" evidence="8">
    <location>
        <begin position="1"/>
        <end position="18"/>
    </location>
</feature>
<dbReference type="InterPro" id="IPR036851">
    <property type="entry name" value="Chloroperoxidase-like_sf"/>
</dbReference>
<accession>A0A2P8AFL5</accession>
<comment type="caution">
    <text evidence="10">The sequence shown here is derived from an EMBL/GenBank/DDBJ whole genome shotgun (WGS) entry which is preliminary data.</text>
</comment>
<comment type="similarity">
    <text evidence="7">Belongs to the chloroperoxidase family.</text>
</comment>
<reference evidence="10 11" key="1">
    <citation type="submission" date="2017-05" db="EMBL/GenBank/DDBJ databases">
        <title>Draft genome sequence of Elsinoe australis.</title>
        <authorList>
            <person name="Cheng Q."/>
        </authorList>
    </citation>
    <scope>NUCLEOTIDE SEQUENCE [LARGE SCALE GENOMIC DNA]</scope>
    <source>
        <strain evidence="10 11">NL1</strain>
    </source>
</reference>
<dbReference type="Proteomes" id="UP000243723">
    <property type="component" value="Unassembled WGS sequence"/>
</dbReference>
<organism evidence="10 11">
    <name type="scientific">Elsinoe australis</name>
    <dbReference type="NCBI Taxonomy" id="40998"/>
    <lineage>
        <taxon>Eukaryota</taxon>
        <taxon>Fungi</taxon>
        <taxon>Dikarya</taxon>
        <taxon>Ascomycota</taxon>
        <taxon>Pezizomycotina</taxon>
        <taxon>Dothideomycetes</taxon>
        <taxon>Dothideomycetidae</taxon>
        <taxon>Myriangiales</taxon>
        <taxon>Elsinoaceae</taxon>
        <taxon>Elsinoe</taxon>
    </lineage>
</organism>
<evidence type="ECO:0000256" key="3">
    <source>
        <dbReference type="ARBA" id="ARBA00022617"/>
    </source>
</evidence>
<evidence type="ECO:0000313" key="11">
    <source>
        <dbReference type="Proteomes" id="UP000243723"/>
    </source>
</evidence>
<dbReference type="PANTHER" id="PTHR33577">
    <property type="entry name" value="STERIGMATOCYSTIN BIOSYNTHESIS PEROXIDASE STCC-RELATED"/>
    <property type="match status" value="1"/>
</dbReference>
<dbReference type="GO" id="GO:0046872">
    <property type="term" value="F:metal ion binding"/>
    <property type="evidence" value="ECO:0007669"/>
    <property type="project" value="UniProtKB-KW"/>
</dbReference>
<feature type="domain" description="Heme haloperoxidase family profile" evidence="9">
    <location>
        <begin position="21"/>
        <end position="228"/>
    </location>
</feature>
<sequence length="274" mass="30358">MKLSILTTLSMVAGVAWCRATIPDWHPPGPLDIRGPCPMLNAFANHGLLPRNGLNITLPNAISAMTTALNFDPALAEHLWNAGMVANPEPGADSFTMMHLRLHNIVEHDSSMSRQDAYFGNNFDFNQTVFDGTRAFWVNDTLDRFQLANGKLFRQLHSRAHNPTYFFTEKVEKFSLGEMGAPVVAFGDIDAVTVPKAWVEYWFEKERLPYELGWTPRAHKATLDELRGISAKIAESAKLIMKDPSSNSTPGLVVQGQPGSLNVQTEVLHAGHGY</sequence>
<comment type="cofactor">
    <cofactor evidence="1">
        <name>heme b</name>
        <dbReference type="ChEBI" id="CHEBI:60344"/>
    </cofactor>
</comment>
<evidence type="ECO:0000256" key="7">
    <source>
        <dbReference type="ARBA" id="ARBA00025795"/>
    </source>
</evidence>
<keyword evidence="11" id="KW-1185">Reference proteome</keyword>